<proteinExistence type="predicted"/>
<sequence length="100" mass="11155">MFSIYQSLEGIREHRRRSFGRNSCQVIVLEEAEHVPQDKADMITMCQWQHTAWILRKRGCYLALHSAGNSAFSAWGDRIIAAARAATLMPTMNAASSSAA</sequence>
<dbReference type="Proteomes" id="UP000095287">
    <property type="component" value="Unplaced"/>
</dbReference>
<dbReference type="AlphaFoldDB" id="A0A1I8A528"/>
<accession>A0A1I8A528</accession>
<protein>
    <submittedName>
        <fullName evidence="2">ATP-binding protein</fullName>
    </submittedName>
</protein>
<dbReference type="WBParaSite" id="L893_g33105.t1">
    <property type="protein sequence ID" value="L893_g33105.t1"/>
    <property type="gene ID" value="L893_g33105"/>
</dbReference>
<evidence type="ECO:0000313" key="1">
    <source>
        <dbReference type="Proteomes" id="UP000095287"/>
    </source>
</evidence>
<keyword evidence="1" id="KW-1185">Reference proteome</keyword>
<name>A0A1I8A528_9BILA</name>
<reference evidence="2" key="1">
    <citation type="submission" date="2016-11" db="UniProtKB">
        <authorList>
            <consortium name="WormBaseParasite"/>
        </authorList>
    </citation>
    <scope>IDENTIFICATION</scope>
</reference>
<organism evidence="1 2">
    <name type="scientific">Steinernema glaseri</name>
    <dbReference type="NCBI Taxonomy" id="37863"/>
    <lineage>
        <taxon>Eukaryota</taxon>
        <taxon>Metazoa</taxon>
        <taxon>Ecdysozoa</taxon>
        <taxon>Nematoda</taxon>
        <taxon>Chromadorea</taxon>
        <taxon>Rhabditida</taxon>
        <taxon>Tylenchina</taxon>
        <taxon>Panagrolaimomorpha</taxon>
        <taxon>Strongyloidoidea</taxon>
        <taxon>Steinernematidae</taxon>
        <taxon>Steinernema</taxon>
    </lineage>
</organism>
<evidence type="ECO:0000313" key="2">
    <source>
        <dbReference type="WBParaSite" id="L893_g33105.t1"/>
    </source>
</evidence>